<evidence type="ECO:0000313" key="2">
    <source>
        <dbReference type="Proteomes" id="UP001107558"/>
    </source>
</evidence>
<sequence length="296" mass="34461">MQNVITFINKKDELLKKDYKFRFIFENITVEENRELYFKKLNKLEERMEMTDVSPKNMQDFFKCSCIKTWKKEEVTGVKTIHCASIAGFSDTDIGFIGEVHTNDSMNVEALNFLNAFEKIVSDENAIPNKTAIVLSTDEHHMTKIKRNGSFLRSAEKKRKLAAECKGQQTIEKYFQSKKVSAQKIIKNDEPKFKVEEIISRTRGDSNEIKILWCPNVELNPCSYVSVLLNNEIMRYLNDNENVTLIDACRNTINSIPNDVWITYCDFIKDLERTLLEDYKPKNNLKENKIPGNNEN</sequence>
<gene>
    <name evidence="1" type="ORF">PVAND_006996</name>
</gene>
<protein>
    <submittedName>
        <fullName evidence="1">Uncharacterized protein</fullName>
    </submittedName>
</protein>
<keyword evidence="2" id="KW-1185">Reference proteome</keyword>
<proteinExistence type="predicted"/>
<dbReference type="EMBL" id="JADBJN010000002">
    <property type="protein sequence ID" value="KAG5677220.1"/>
    <property type="molecule type" value="Genomic_DNA"/>
</dbReference>
<dbReference type="OrthoDB" id="10526773at2759"/>
<organism evidence="1 2">
    <name type="scientific">Polypedilum vanderplanki</name>
    <name type="common">Sleeping chironomid midge</name>
    <dbReference type="NCBI Taxonomy" id="319348"/>
    <lineage>
        <taxon>Eukaryota</taxon>
        <taxon>Metazoa</taxon>
        <taxon>Ecdysozoa</taxon>
        <taxon>Arthropoda</taxon>
        <taxon>Hexapoda</taxon>
        <taxon>Insecta</taxon>
        <taxon>Pterygota</taxon>
        <taxon>Neoptera</taxon>
        <taxon>Endopterygota</taxon>
        <taxon>Diptera</taxon>
        <taxon>Nematocera</taxon>
        <taxon>Chironomoidea</taxon>
        <taxon>Chironomidae</taxon>
        <taxon>Chironominae</taxon>
        <taxon>Polypedilum</taxon>
        <taxon>Polypedilum</taxon>
    </lineage>
</organism>
<accession>A0A9J6C4W5</accession>
<evidence type="ECO:0000313" key="1">
    <source>
        <dbReference type="EMBL" id="KAG5677220.1"/>
    </source>
</evidence>
<name>A0A9J6C4W5_POLVA</name>
<dbReference type="AlphaFoldDB" id="A0A9J6C4W5"/>
<dbReference type="Proteomes" id="UP001107558">
    <property type="component" value="Chromosome 2"/>
</dbReference>
<reference evidence="1" key="1">
    <citation type="submission" date="2021-03" db="EMBL/GenBank/DDBJ databases">
        <title>Chromosome level genome of the anhydrobiotic midge Polypedilum vanderplanki.</title>
        <authorList>
            <person name="Yoshida Y."/>
            <person name="Kikawada T."/>
            <person name="Gusev O."/>
        </authorList>
    </citation>
    <scope>NUCLEOTIDE SEQUENCE</scope>
    <source>
        <strain evidence="1">NIAS01</strain>
        <tissue evidence="1">Whole body or cell culture</tissue>
    </source>
</reference>
<comment type="caution">
    <text evidence="1">The sequence shown here is derived from an EMBL/GenBank/DDBJ whole genome shotgun (WGS) entry which is preliminary data.</text>
</comment>